<feature type="region of interest" description="Disordered" evidence="4">
    <location>
        <begin position="503"/>
        <end position="524"/>
    </location>
</feature>
<evidence type="ECO:0000256" key="4">
    <source>
        <dbReference type="SAM" id="MobiDB-lite"/>
    </source>
</evidence>
<evidence type="ECO:0000256" key="2">
    <source>
        <dbReference type="ARBA" id="ARBA00022741"/>
    </source>
</evidence>
<dbReference type="SMART" id="SM00382">
    <property type="entry name" value="AAA"/>
    <property type="match status" value="1"/>
</dbReference>
<feature type="compositionally biased region" description="Low complexity" evidence="4">
    <location>
        <begin position="200"/>
        <end position="227"/>
    </location>
</feature>
<accession>A0ABN6YLX5</accession>
<reference evidence="7" key="1">
    <citation type="journal article" date="2019" name="Int. J. Syst. Evol. Microbiol.">
        <title>The Global Catalogue of Microorganisms (GCM) 10K type strain sequencing project: providing services to taxonomists for standard genome sequencing and annotation.</title>
        <authorList>
            <consortium name="The Broad Institute Genomics Platform"/>
            <consortium name="The Broad Institute Genome Sequencing Center for Infectious Disease"/>
            <person name="Wu L."/>
            <person name="Ma J."/>
        </authorList>
    </citation>
    <scope>NUCLEOTIDE SEQUENCE [LARGE SCALE GENOMIC DNA]</scope>
    <source>
        <strain evidence="7">NBRC 110608</strain>
    </source>
</reference>
<keyword evidence="3" id="KW-0067">ATP-binding</keyword>
<keyword evidence="1" id="KW-0813">Transport</keyword>
<dbReference type="PROSITE" id="PS50893">
    <property type="entry name" value="ABC_TRANSPORTER_2"/>
    <property type="match status" value="1"/>
</dbReference>
<evidence type="ECO:0000256" key="1">
    <source>
        <dbReference type="ARBA" id="ARBA00022448"/>
    </source>
</evidence>
<gene>
    <name evidence="6" type="ORF">GCM10025872_21160</name>
</gene>
<evidence type="ECO:0000313" key="7">
    <source>
        <dbReference type="Proteomes" id="UP001321421"/>
    </source>
</evidence>
<feature type="compositionally biased region" description="Basic and acidic residues" evidence="4">
    <location>
        <begin position="258"/>
        <end position="267"/>
    </location>
</feature>
<dbReference type="InterPro" id="IPR003593">
    <property type="entry name" value="AAA+_ATPase"/>
</dbReference>
<sequence length="524" mass="56663">MTTLNLAKPGVEPHDLELTAKNVAAIDDASLVVYSKGFSTAVDTAAKEQAGERAFDVSGPARLTATPSVEPVGEGDAEQHHADDGHDHGSEPGAVDQHFWLDPQRYAAVATAVATRLGQVDPTNRADYERNARAFGGRLTTLDRELVTGLRSCTRTELVTSHAAFGYLAQRTGLSQVPIAVSPARSPTRPRWAGSPPMPRRTASPRSTPSRWSAPTSPTRSPAAPARVRPRWTRSRASPTVRPAATTSRSCAPTSRRCAPDRDAHDRHPRPVIELRHVSFGYADRAVVRSIDLDVRPGEVVALLGPNGSGKSTLVRGLLGLTDQLGGEATVLGQPLRDLSERYRIGYVPQRHTLSGSVRATVEEVVAVGRLPHQGWFVRRTPQDRRAITESLELVGLAERAGDDVSTLSGGQQRRVLIARALAAEPDLLIMDEPTAGVDEASQRVLAEVLRRLTASGRTLLIVTHEVAALRDVVTRIVELTAGRVSFDGTPERYAEHRREQIVGSHPCPPTDPRTRATCRAQAR</sequence>
<feature type="domain" description="ABC transporter" evidence="5">
    <location>
        <begin position="273"/>
        <end position="507"/>
    </location>
</feature>
<dbReference type="EMBL" id="AP027735">
    <property type="protein sequence ID" value="BDZ58459.1"/>
    <property type="molecule type" value="Genomic_DNA"/>
</dbReference>
<dbReference type="SUPFAM" id="SSF52540">
    <property type="entry name" value="P-loop containing nucleoside triphosphate hydrolases"/>
    <property type="match status" value="1"/>
</dbReference>
<dbReference type="InterPro" id="IPR027417">
    <property type="entry name" value="P-loop_NTPase"/>
</dbReference>
<organism evidence="6 7">
    <name type="scientific">Barrientosiimonas endolithica</name>
    <dbReference type="NCBI Taxonomy" id="1535208"/>
    <lineage>
        <taxon>Bacteria</taxon>
        <taxon>Bacillati</taxon>
        <taxon>Actinomycetota</taxon>
        <taxon>Actinomycetes</taxon>
        <taxon>Micrococcales</taxon>
        <taxon>Dermacoccaceae</taxon>
        <taxon>Barrientosiimonas</taxon>
    </lineage>
</organism>
<evidence type="ECO:0000313" key="6">
    <source>
        <dbReference type="EMBL" id="BDZ58459.1"/>
    </source>
</evidence>
<feature type="region of interest" description="Disordered" evidence="4">
    <location>
        <begin position="180"/>
        <end position="267"/>
    </location>
</feature>
<dbReference type="PROSITE" id="PS00211">
    <property type="entry name" value="ABC_TRANSPORTER_1"/>
    <property type="match status" value="1"/>
</dbReference>
<feature type="compositionally biased region" description="Basic and acidic residues" evidence="4">
    <location>
        <begin position="77"/>
        <end position="90"/>
    </location>
</feature>
<dbReference type="Gene3D" id="3.40.50.300">
    <property type="entry name" value="P-loop containing nucleotide triphosphate hydrolases"/>
    <property type="match status" value="1"/>
</dbReference>
<dbReference type="Pfam" id="PF01297">
    <property type="entry name" value="ZnuA"/>
    <property type="match status" value="1"/>
</dbReference>
<dbReference type="CDD" id="cd03235">
    <property type="entry name" value="ABC_Metallic_Cations"/>
    <property type="match status" value="1"/>
</dbReference>
<dbReference type="InterPro" id="IPR003439">
    <property type="entry name" value="ABC_transporter-like_ATP-bd"/>
</dbReference>
<dbReference type="InterPro" id="IPR006127">
    <property type="entry name" value="ZnuA-like"/>
</dbReference>
<dbReference type="Gene3D" id="3.40.50.1980">
    <property type="entry name" value="Nitrogenase molybdenum iron protein domain"/>
    <property type="match status" value="2"/>
</dbReference>
<evidence type="ECO:0000256" key="3">
    <source>
        <dbReference type="ARBA" id="ARBA00022840"/>
    </source>
</evidence>
<keyword evidence="2" id="KW-0547">Nucleotide-binding</keyword>
<dbReference type="InterPro" id="IPR017871">
    <property type="entry name" value="ABC_transporter-like_CS"/>
</dbReference>
<dbReference type="SUPFAM" id="SSF53807">
    <property type="entry name" value="Helical backbone' metal receptor"/>
    <property type="match status" value="1"/>
</dbReference>
<dbReference type="Pfam" id="PF00005">
    <property type="entry name" value="ABC_tran"/>
    <property type="match status" value="1"/>
</dbReference>
<dbReference type="PANTHER" id="PTHR42734">
    <property type="entry name" value="METAL TRANSPORT SYSTEM ATP-BINDING PROTEIN TM_0124-RELATED"/>
    <property type="match status" value="1"/>
</dbReference>
<dbReference type="Proteomes" id="UP001321421">
    <property type="component" value="Chromosome"/>
</dbReference>
<keyword evidence="7" id="KW-1185">Reference proteome</keyword>
<protein>
    <recommendedName>
        <fullName evidence="5">ABC transporter domain-containing protein</fullName>
    </recommendedName>
</protein>
<evidence type="ECO:0000259" key="5">
    <source>
        <dbReference type="PROSITE" id="PS50893"/>
    </source>
</evidence>
<name>A0ABN6YLX5_9MICO</name>
<dbReference type="InterPro" id="IPR050153">
    <property type="entry name" value="Metal_Ion_Import_ABC"/>
</dbReference>
<feature type="region of interest" description="Disordered" evidence="4">
    <location>
        <begin position="51"/>
        <end position="96"/>
    </location>
</feature>
<proteinExistence type="predicted"/>